<accession>A0ACB8SLH7</accession>
<protein>
    <submittedName>
        <fullName evidence="1">Uncharacterized protein</fullName>
    </submittedName>
</protein>
<reference evidence="1" key="2">
    <citation type="journal article" date="2022" name="New Phytol.">
        <title>Evolutionary transition to the ectomycorrhizal habit in the genomes of a hyperdiverse lineage of mushroom-forming fungi.</title>
        <authorList>
            <person name="Looney B."/>
            <person name="Miyauchi S."/>
            <person name="Morin E."/>
            <person name="Drula E."/>
            <person name="Courty P.E."/>
            <person name="Kohler A."/>
            <person name="Kuo A."/>
            <person name="LaButti K."/>
            <person name="Pangilinan J."/>
            <person name="Lipzen A."/>
            <person name="Riley R."/>
            <person name="Andreopoulos W."/>
            <person name="He G."/>
            <person name="Johnson J."/>
            <person name="Nolan M."/>
            <person name="Tritt A."/>
            <person name="Barry K.W."/>
            <person name="Grigoriev I.V."/>
            <person name="Nagy L.G."/>
            <person name="Hibbett D."/>
            <person name="Henrissat B."/>
            <person name="Matheny P.B."/>
            <person name="Labbe J."/>
            <person name="Martin F.M."/>
        </authorList>
    </citation>
    <scope>NUCLEOTIDE SEQUENCE</scope>
    <source>
        <strain evidence="1">HHB10654</strain>
    </source>
</reference>
<dbReference type="Proteomes" id="UP000814140">
    <property type="component" value="Unassembled WGS sequence"/>
</dbReference>
<organism evidence="1 2">
    <name type="scientific">Artomyces pyxidatus</name>
    <dbReference type="NCBI Taxonomy" id="48021"/>
    <lineage>
        <taxon>Eukaryota</taxon>
        <taxon>Fungi</taxon>
        <taxon>Dikarya</taxon>
        <taxon>Basidiomycota</taxon>
        <taxon>Agaricomycotina</taxon>
        <taxon>Agaricomycetes</taxon>
        <taxon>Russulales</taxon>
        <taxon>Auriscalpiaceae</taxon>
        <taxon>Artomyces</taxon>
    </lineage>
</organism>
<evidence type="ECO:0000313" key="2">
    <source>
        <dbReference type="Proteomes" id="UP000814140"/>
    </source>
</evidence>
<gene>
    <name evidence="1" type="ORF">BV25DRAFT_1831741</name>
</gene>
<name>A0ACB8SLH7_9AGAM</name>
<keyword evidence="2" id="KW-1185">Reference proteome</keyword>
<dbReference type="EMBL" id="MU277255">
    <property type="protein sequence ID" value="KAI0056950.1"/>
    <property type="molecule type" value="Genomic_DNA"/>
</dbReference>
<proteinExistence type="predicted"/>
<reference evidence="1" key="1">
    <citation type="submission" date="2021-03" db="EMBL/GenBank/DDBJ databases">
        <authorList>
            <consortium name="DOE Joint Genome Institute"/>
            <person name="Ahrendt S."/>
            <person name="Looney B.P."/>
            <person name="Miyauchi S."/>
            <person name="Morin E."/>
            <person name="Drula E."/>
            <person name="Courty P.E."/>
            <person name="Chicoki N."/>
            <person name="Fauchery L."/>
            <person name="Kohler A."/>
            <person name="Kuo A."/>
            <person name="Labutti K."/>
            <person name="Pangilinan J."/>
            <person name="Lipzen A."/>
            <person name="Riley R."/>
            <person name="Andreopoulos W."/>
            <person name="He G."/>
            <person name="Johnson J."/>
            <person name="Barry K.W."/>
            <person name="Grigoriev I.V."/>
            <person name="Nagy L."/>
            <person name="Hibbett D."/>
            <person name="Henrissat B."/>
            <person name="Matheny P.B."/>
            <person name="Labbe J."/>
            <person name="Martin F."/>
        </authorList>
    </citation>
    <scope>NUCLEOTIDE SEQUENCE</scope>
    <source>
        <strain evidence="1">HHB10654</strain>
    </source>
</reference>
<evidence type="ECO:0000313" key="1">
    <source>
        <dbReference type="EMBL" id="KAI0056950.1"/>
    </source>
</evidence>
<comment type="caution">
    <text evidence="1">The sequence shown here is derived from an EMBL/GenBank/DDBJ whole genome shotgun (WGS) entry which is preliminary data.</text>
</comment>
<sequence>MAVEESVHYSFSAPGSTDEWLYHSPHGFGVARLGPANRTFYISMFHQIHCLRYLKHELTLRRKRDPGHTQHCLNTFRQAILCRPDLTLEPGDFATRAFAYDRQGAVHTCRNWNATFEYATRIWKEWSQYISENNVTVASFTQ</sequence>